<accession>A0A8J7P7W7</accession>
<feature type="domain" description="AB hydrolase-1" evidence="3">
    <location>
        <begin position="63"/>
        <end position="210"/>
    </location>
</feature>
<organism evidence="4 5">
    <name type="scientific">Candidatus Obscuribacter phosphatis</name>
    <dbReference type="NCBI Taxonomy" id="1906157"/>
    <lineage>
        <taxon>Bacteria</taxon>
        <taxon>Bacillati</taxon>
        <taxon>Candidatus Melainabacteria</taxon>
        <taxon>Candidatus Obscuribacterales</taxon>
        <taxon>Candidatus Obscuribacteraceae</taxon>
        <taxon>Candidatus Obscuribacter</taxon>
    </lineage>
</organism>
<dbReference type="EMBL" id="JAFLCK010000012">
    <property type="protein sequence ID" value="MBN8660604.1"/>
    <property type="molecule type" value="Genomic_DNA"/>
</dbReference>
<dbReference type="SUPFAM" id="SSF53474">
    <property type="entry name" value="alpha/beta-Hydrolases"/>
    <property type="match status" value="1"/>
</dbReference>
<protein>
    <submittedName>
        <fullName evidence="4">Alpha/beta fold hydrolase</fullName>
    </submittedName>
</protein>
<dbReference type="Gene3D" id="3.40.50.1820">
    <property type="entry name" value="alpha/beta hydrolase"/>
    <property type="match status" value="1"/>
</dbReference>
<comment type="similarity">
    <text evidence="1">Belongs to the peptidase S33 family.</text>
</comment>
<dbReference type="InterPro" id="IPR002410">
    <property type="entry name" value="Peptidase_S33"/>
</dbReference>
<evidence type="ECO:0000256" key="1">
    <source>
        <dbReference type="ARBA" id="ARBA00010088"/>
    </source>
</evidence>
<dbReference type="Proteomes" id="UP000664277">
    <property type="component" value="Unassembled WGS sequence"/>
</dbReference>
<dbReference type="InterPro" id="IPR051601">
    <property type="entry name" value="Serine_prot/Carboxylest_S33"/>
</dbReference>
<dbReference type="PANTHER" id="PTHR43248:SF2">
    <property type="entry name" value="PROLYL AMINOPEPTIDASE"/>
    <property type="match status" value="1"/>
</dbReference>
<evidence type="ECO:0000259" key="3">
    <source>
        <dbReference type="Pfam" id="PF00561"/>
    </source>
</evidence>
<evidence type="ECO:0000313" key="4">
    <source>
        <dbReference type="EMBL" id="MBN8660604.1"/>
    </source>
</evidence>
<dbReference type="AlphaFoldDB" id="A0A8J7P7W7"/>
<reference evidence="4" key="1">
    <citation type="submission" date="2021-02" db="EMBL/GenBank/DDBJ databases">
        <title>Genome-Resolved Metagenomics of a Microbial Community Performing Photosynthetic Biological Nutrient Removal.</title>
        <authorList>
            <person name="Mcdaniel E.A."/>
        </authorList>
    </citation>
    <scope>NUCLEOTIDE SEQUENCE</scope>
    <source>
        <strain evidence="4">UWPOB_OBS1</strain>
    </source>
</reference>
<evidence type="ECO:0000313" key="5">
    <source>
        <dbReference type="Proteomes" id="UP000664277"/>
    </source>
</evidence>
<keyword evidence="2 4" id="KW-0378">Hydrolase</keyword>
<name>A0A8J7P7W7_9BACT</name>
<proteinExistence type="inferred from homology"/>
<dbReference type="PRINTS" id="PR00793">
    <property type="entry name" value="PROAMNOPTASE"/>
</dbReference>
<dbReference type="GO" id="GO:0006508">
    <property type="term" value="P:proteolysis"/>
    <property type="evidence" value="ECO:0007669"/>
    <property type="project" value="InterPro"/>
</dbReference>
<comment type="caution">
    <text evidence="4">The sequence shown here is derived from an EMBL/GenBank/DDBJ whole genome shotgun (WGS) entry which is preliminary data.</text>
</comment>
<dbReference type="Pfam" id="PF00561">
    <property type="entry name" value="Abhydrolase_1"/>
    <property type="match status" value="1"/>
</dbReference>
<dbReference type="PANTHER" id="PTHR43248">
    <property type="entry name" value="2-SUCCINYL-6-HYDROXY-2,4-CYCLOHEXADIENE-1-CARBOXYLATE SYNTHASE"/>
    <property type="match status" value="1"/>
</dbReference>
<evidence type="ECO:0000256" key="2">
    <source>
        <dbReference type="ARBA" id="ARBA00022801"/>
    </source>
</evidence>
<dbReference type="GO" id="GO:0004177">
    <property type="term" value="F:aminopeptidase activity"/>
    <property type="evidence" value="ECO:0007669"/>
    <property type="project" value="UniProtKB-EC"/>
</dbReference>
<gene>
    <name evidence="4" type="ORF">J0M35_09595</name>
</gene>
<dbReference type="InterPro" id="IPR029058">
    <property type="entry name" value="AB_hydrolase_fold"/>
</dbReference>
<sequence>MTKAISKASTIQKMPGFNYIKHNFVVPLAYGKGLSQAGSETINVFARELYLPEYQDSRENLPFLVFFQGGPGFESPRPLALDGWIKRALQEYRVLLLDQRGVGNSSAISLEGLMKLSDYKERTAYLSNFRADSIVKDSEMIRRALIGDSKWTTLGQSFGGFITTTYLSYFPEGLEKCFITGGLPPLASNPDEVYRALYPRVIEKNALYRELFPEDHTVVKAIVQHLLNHKEELSTGEILSARRFLGAGLNFGYKSGGFDSLHYLLERAFEGDRLSYYFKRNFENLLTFNTNIIYAILHEAIYCQGEASNWSAERLLPEFPQFDLASSQPLFTGEMIYRFMFDEYACLKPLKDTAQALAEKSDWPNLYDREALQRNQVPVAACLYYDDMYVDRALSLACAATISGAKTWITNEYEHDGLRRDGENILNKLITMVK</sequence>
<dbReference type="InterPro" id="IPR000073">
    <property type="entry name" value="AB_hydrolase_1"/>
</dbReference>